<keyword evidence="2" id="KW-0378">Hydrolase</keyword>
<dbReference type="Proteomes" id="UP000757435">
    <property type="component" value="Unassembled WGS sequence"/>
</dbReference>
<dbReference type="InterPro" id="IPR000639">
    <property type="entry name" value="Epox_hydrolase-like"/>
</dbReference>
<evidence type="ECO:0000259" key="1">
    <source>
        <dbReference type="Pfam" id="PF00561"/>
    </source>
</evidence>
<dbReference type="PRINTS" id="PR00111">
    <property type="entry name" value="ABHYDROLASE"/>
</dbReference>
<dbReference type="AlphaFoldDB" id="A0A951Q8M5"/>
<protein>
    <submittedName>
        <fullName evidence="2">Alpha/beta hydrolase</fullName>
    </submittedName>
</protein>
<evidence type="ECO:0000313" key="3">
    <source>
        <dbReference type="Proteomes" id="UP000757435"/>
    </source>
</evidence>
<dbReference type="EMBL" id="JAHHHD010000007">
    <property type="protein sequence ID" value="MBW4658767.1"/>
    <property type="molecule type" value="Genomic_DNA"/>
</dbReference>
<dbReference type="InterPro" id="IPR050266">
    <property type="entry name" value="AB_hydrolase_sf"/>
</dbReference>
<dbReference type="Pfam" id="PF00561">
    <property type="entry name" value="Abhydrolase_1"/>
    <property type="match status" value="1"/>
</dbReference>
<dbReference type="InterPro" id="IPR000073">
    <property type="entry name" value="AB_hydrolase_1"/>
</dbReference>
<evidence type="ECO:0000313" key="2">
    <source>
        <dbReference type="EMBL" id="MBW4658767.1"/>
    </source>
</evidence>
<dbReference type="PANTHER" id="PTHR43798">
    <property type="entry name" value="MONOACYLGLYCEROL LIPASE"/>
    <property type="match status" value="1"/>
</dbReference>
<dbReference type="Gene3D" id="3.40.50.1820">
    <property type="entry name" value="alpha/beta hydrolase"/>
    <property type="match status" value="1"/>
</dbReference>
<proteinExistence type="predicted"/>
<dbReference type="PRINTS" id="PR00412">
    <property type="entry name" value="EPOXHYDRLASE"/>
</dbReference>
<gene>
    <name evidence="2" type="ORF">KME15_08835</name>
</gene>
<organism evidence="2 3">
    <name type="scientific">Drouetiella hepatica Uher 2000/2452</name>
    <dbReference type="NCBI Taxonomy" id="904376"/>
    <lineage>
        <taxon>Bacteria</taxon>
        <taxon>Bacillati</taxon>
        <taxon>Cyanobacteriota</taxon>
        <taxon>Cyanophyceae</taxon>
        <taxon>Oculatellales</taxon>
        <taxon>Oculatellaceae</taxon>
        <taxon>Drouetiella</taxon>
    </lineage>
</organism>
<dbReference type="SUPFAM" id="SSF53474">
    <property type="entry name" value="alpha/beta-Hydrolases"/>
    <property type="match status" value="1"/>
</dbReference>
<dbReference type="InterPro" id="IPR029058">
    <property type="entry name" value="AB_hydrolase_fold"/>
</dbReference>
<reference evidence="2" key="1">
    <citation type="submission" date="2021-05" db="EMBL/GenBank/DDBJ databases">
        <authorList>
            <person name="Pietrasiak N."/>
            <person name="Ward R."/>
            <person name="Stajich J.E."/>
            <person name="Kurbessoian T."/>
        </authorList>
    </citation>
    <scope>NUCLEOTIDE SEQUENCE</scope>
    <source>
        <strain evidence="2">UHER 2000/2452</strain>
    </source>
</reference>
<name>A0A951Q8M5_9CYAN</name>
<dbReference type="GO" id="GO:0016787">
    <property type="term" value="F:hydrolase activity"/>
    <property type="evidence" value="ECO:0007669"/>
    <property type="project" value="UniProtKB-KW"/>
</dbReference>
<feature type="domain" description="AB hydrolase-1" evidence="1">
    <location>
        <begin position="18"/>
        <end position="260"/>
    </location>
</feature>
<sequence>MPESQAFPLTVQAKGRGYPILCLHGHPGSAQSMSVFTDHLSSADRPHQFRTLTPDLRGYGKSQTRQAFEMEDHLTDLEALVDRLQLDQFIILGWSLGGILAIELALRMPDRVSGLILVATAARPQGSHPPVNWQDNLYTGIASVLNLLKPAWQWNIDMFGKRSLYRYLVQQHTTSVYQHLAKEGVSAYLQTSQLAHKALWNAQAQRTRYDRLPDLALIKCPALMLAGESDRHITAQSSRETAQHLHACEMRCYANTAHLFPWEISGKVLQDIDRWLEKVGLTEKL</sequence>
<comment type="caution">
    <text evidence="2">The sequence shown here is derived from an EMBL/GenBank/DDBJ whole genome shotgun (WGS) entry which is preliminary data.</text>
</comment>
<accession>A0A951Q8M5</accession>
<reference evidence="2" key="2">
    <citation type="journal article" date="2022" name="Microbiol. Resour. Announc.">
        <title>Metagenome Sequencing to Explore Phylogenomics of Terrestrial Cyanobacteria.</title>
        <authorList>
            <person name="Ward R.D."/>
            <person name="Stajich J.E."/>
            <person name="Johansen J.R."/>
            <person name="Huntemann M."/>
            <person name="Clum A."/>
            <person name="Foster B."/>
            <person name="Foster B."/>
            <person name="Roux S."/>
            <person name="Palaniappan K."/>
            <person name="Varghese N."/>
            <person name="Mukherjee S."/>
            <person name="Reddy T.B.K."/>
            <person name="Daum C."/>
            <person name="Copeland A."/>
            <person name="Chen I.A."/>
            <person name="Ivanova N.N."/>
            <person name="Kyrpides N.C."/>
            <person name="Shapiro N."/>
            <person name="Eloe-Fadrosh E.A."/>
            <person name="Pietrasiak N."/>
        </authorList>
    </citation>
    <scope>NUCLEOTIDE SEQUENCE</scope>
    <source>
        <strain evidence="2">UHER 2000/2452</strain>
    </source>
</reference>